<evidence type="ECO:0000313" key="1">
    <source>
        <dbReference type="EMBL" id="CAL5223809.1"/>
    </source>
</evidence>
<organism evidence="1 2">
    <name type="scientific">Coccomyxa viridis</name>
    <dbReference type="NCBI Taxonomy" id="1274662"/>
    <lineage>
        <taxon>Eukaryota</taxon>
        <taxon>Viridiplantae</taxon>
        <taxon>Chlorophyta</taxon>
        <taxon>core chlorophytes</taxon>
        <taxon>Trebouxiophyceae</taxon>
        <taxon>Trebouxiophyceae incertae sedis</taxon>
        <taxon>Coccomyxaceae</taxon>
        <taxon>Coccomyxa</taxon>
    </lineage>
</organism>
<sequence length="261" mass="29175">MVDDVVTELGPIQPRGRERLYKPIPATSIVGKGVYVLYYDGSDVRLLTRLCEHDRSAYAEGGRAAFGVYKTGDNVIIVGHDLQRMGVSSYSSKPVPHPALLNRKGFKFMLCGHHIFYGRHGDSPSNIPQSLTQLLDKAAKEDPSPKNLRNDIHNATTQIDKLPMQLAVDLSILETPENGTTKNWPTYRIRLHTGRFTIRNCILKLQLLLFKTCIPEATISPMEEEAYTKGVTCLVSCPMEDAERYCEALRRKGLSSTIELA</sequence>
<proteinExistence type="predicted"/>
<accession>A0ABP1FV87</accession>
<evidence type="ECO:0000313" key="2">
    <source>
        <dbReference type="Proteomes" id="UP001497392"/>
    </source>
</evidence>
<reference evidence="1 2" key="1">
    <citation type="submission" date="2024-06" db="EMBL/GenBank/DDBJ databases">
        <authorList>
            <person name="Kraege A."/>
            <person name="Thomma B."/>
        </authorList>
    </citation>
    <scope>NUCLEOTIDE SEQUENCE [LARGE SCALE GENOMIC DNA]</scope>
</reference>
<comment type="caution">
    <text evidence="1">The sequence shown here is derived from an EMBL/GenBank/DDBJ whole genome shotgun (WGS) entry which is preliminary data.</text>
</comment>
<gene>
    <name evidence="1" type="primary">g6380</name>
    <name evidence="1" type="ORF">VP750_LOCUS5468</name>
</gene>
<protein>
    <submittedName>
        <fullName evidence="1">G6380 protein</fullName>
    </submittedName>
</protein>
<name>A0ABP1FV87_9CHLO</name>
<dbReference type="EMBL" id="CAXHTA020000009">
    <property type="protein sequence ID" value="CAL5223809.1"/>
    <property type="molecule type" value="Genomic_DNA"/>
</dbReference>
<dbReference type="Proteomes" id="UP001497392">
    <property type="component" value="Unassembled WGS sequence"/>
</dbReference>
<keyword evidence="2" id="KW-1185">Reference proteome</keyword>